<dbReference type="AlphaFoldDB" id="A0A0K2B2R7"/>
<dbReference type="Proteomes" id="UP000061018">
    <property type="component" value="Chromosome"/>
</dbReference>
<evidence type="ECO:0000313" key="2">
    <source>
        <dbReference type="Proteomes" id="UP000061018"/>
    </source>
</evidence>
<name>A0A0K2B2R7_STRA7</name>
<dbReference type="EMBL" id="CP012382">
    <property type="protein sequence ID" value="AKZ59392.1"/>
    <property type="molecule type" value="Genomic_DNA"/>
</dbReference>
<dbReference type="KEGG" id="samb:SAM23877_6347"/>
<proteinExistence type="predicted"/>
<reference evidence="2" key="1">
    <citation type="journal article" date="2015" name="J. Biotechnol.">
        <title>Complete genome sequence of Streptomyces ambofaciens ATCC 23877, the spiramycin producer.</title>
        <authorList>
            <person name="Thibessard A."/>
            <person name="Haas D."/>
            <person name="Gerbaud C."/>
            <person name="Aigle B."/>
            <person name="Lautru S."/>
            <person name="Pernodet J.L."/>
            <person name="Leblond P."/>
        </authorList>
    </citation>
    <scope>NUCLEOTIDE SEQUENCE [LARGE SCALE GENOMIC DNA]</scope>
    <source>
        <strain evidence="2">ATCC 23877 / 3486 / DSM 40053 / JCM 4204 / NBRC 12836 / NRRL B-2516</strain>
    </source>
</reference>
<sequence length="60" mass="6773">MCHAHRYASVPVPKRIGTLAYRYTSVSERIRIDETCHTRPFLCVIHLWTARTTVSEGAGG</sequence>
<protein>
    <submittedName>
        <fullName evidence="1">Uncharacterized protein</fullName>
    </submittedName>
</protein>
<gene>
    <name evidence="1" type="ORF">SAM23877_6347</name>
</gene>
<accession>A0A0K2B2R7</accession>
<evidence type="ECO:0000313" key="1">
    <source>
        <dbReference type="EMBL" id="AKZ59392.1"/>
    </source>
</evidence>
<organism evidence="1 2">
    <name type="scientific">Streptomyces ambofaciens (strain ATCC 23877 / 3486 / DSM 40053 / JCM 4204 / NBRC 12836 / NRRL B-2516)</name>
    <dbReference type="NCBI Taxonomy" id="278992"/>
    <lineage>
        <taxon>Bacteria</taxon>
        <taxon>Bacillati</taxon>
        <taxon>Actinomycetota</taxon>
        <taxon>Actinomycetes</taxon>
        <taxon>Kitasatosporales</taxon>
        <taxon>Streptomycetaceae</taxon>
        <taxon>Streptomyces</taxon>
    </lineage>
</organism>